<dbReference type="InterPro" id="IPR036388">
    <property type="entry name" value="WH-like_DNA-bd_sf"/>
</dbReference>
<evidence type="ECO:0000313" key="5">
    <source>
        <dbReference type="Proteomes" id="UP001169027"/>
    </source>
</evidence>
<proteinExistence type="predicted"/>
<evidence type="ECO:0000259" key="3">
    <source>
        <dbReference type="PROSITE" id="PS51755"/>
    </source>
</evidence>
<keyword evidence="5" id="KW-1185">Reference proteome</keyword>
<name>A0ABT8SEX5_9BURK</name>
<dbReference type="InterPro" id="IPR001867">
    <property type="entry name" value="OmpR/PhoB-type_DNA-bd"/>
</dbReference>
<gene>
    <name evidence="4" type="ORF">Q2T77_32125</name>
</gene>
<evidence type="ECO:0000313" key="4">
    <source>
        <dbReference type="EMBL" id="MDO1536928.1"/>
    </source>
</evidence>
<dbReference type="Pfam" id="PF00486">
    <property type="entry name" value="Trans_reg_C"/>
    <property type="match status" value="1"/>
</dbReference>
<accession>A0ABT8SEX5</accession>
<dbReference type="InterPro" id="IPR016032">
    <property type="entry name" value="Sig_transdc_resp-reg_C-effctor"/>
</dbReference>
<dbReference type="SUPFAM" id="SSF46894">
    <property type="entry name" value="C-terminal effector domain of the bipartite response regulators"/>
    <property type="match status" value="1"/>
</dbReference>
<dbReference type="PROSITE" id="PS51755">
    <property type="entry name" value="OMPR_PHOB"/>
    <property type="match status" value="1"/>
</dbReference>
<keyword evidence="1 2" id="KW-0238">DNA-binding</keyword>
<dbReference type="RefSeq" id="WP_301815143.1">
    <property type="nucleotide sequence ID" value="NZ_JAUJZH010000033.1"/>
</dbReference>
<evidence type="ECO:0000256" key="1">
    <source>
        <dbReference type="ARBA" id="ARBA00023125"/>
    </source>
</evidence>
<feature type="DNA-binding region" description="OmpR/PhoB-type" evidence="2">
    <location>
        <begin position="151"/>
        <end position="253"/>
    </location>
</feature>
<protein>
    <submittedName>
        <fullName evidence="4">Winged helix-turn-helix domain-containing protein</fullName>
    </submittedName>
</protein>
<dbReference type="CDD" id="cd00383">
    <property type="entry name" value="trans_reg_C"/>
    <property type="match status" value="1"/>
</dbReference>
<dbReference type="Proteomes" id="UP001169027">
    <property type="component" value="Unassembled WGS sequence"/>
</dbReference>
<comment type="caution">
    <text evidence="4">The sequence shown here is derived from an EMBL/GenBank/DDBJ whole genome shotgun (WGS) entry which is preliminary data.</text>
</comment>
<organism evidence="4 5">
    <name type="scientific">Variovorax ginsengisoli</name>
    <dbReference type="NCBI Taxonomy" id="363844"/>
    <lineage>
        <taxon>Bacteria</taxon>
        <taxon>Pseudomonadati</taxon>
        <taxon>Pseudomonadota</taxon>
        <taxon>Betaproteobacteria</taxon>
        <taxon>Burkholderiales</taxon>
        <taxon>Comamonadaceae</taxon>
        <taxon>Variovorax</taxon>
    </lineage>
</organism>
<sequence>MEAANDKSNLGNRSEGSATYCHTDGSAMRVATLMWDPGASAHIAGALVAQGIEVAPFSAASAFIAAHAEQAFAAILIEDSMARIDECLLEVEPHLEAQTALIVVGEGGAHNISRALLHGADDYAIRCELSPHHVVQRTIARISAKLRASRKSTLKVGACTLDMATGVLHSKDRVERLTSRELTLARLLFEQCNQLVTTEYLRQELVGRIDGSAERAVQQHAYELRRKLQRVVPSGGEPLRIETVYGKGYRLVG</sequence>
<feature type="domain" description="OmpR/PhoB-type" evidence="3">
    <location>
        <begin position="151"/>
        <end position="253"/>
    </location>
</feature>
<reference evidence="4" key="1">
    <citation type="submission" date="2023-06" db="EMBL/GenBank/DDBJ databases">
        <authorList>
            <person name="Jiang Y."/>
            <person name="Liu Q."/>
        </authorList>
    </citation>
    <scope>NUCLEOTIDE SEQUENCE</scope>
    <source>
        <strain evidence="4">CGMCC 1.12090</strain>
    </source>
</reference>
<dbReference type="Gene3D" id="1.10.10.10">
    <property type="entry name" value="Winged helix-like DNA-binding domain superfamily/Winged helix DNA-binding domain"/>
    <property type="match status" value="1"/>
</dbReference>
<dbReference type="SMART" id="SM00862">
    <property type="entry name" value="Trans_reg_C"/>
    <property type="match status" value="1"/>
</dbReference>
<dbReference type="EMBL" id="JAUKVY010000033">
    <property type="protein sequence ID" value="MDO1536928.1"/>
    <property type="molecule type" value="Genomic_DNA"/>
</dbReference>
<evidence type="ECO:0000256" key="2">
    <source>
        <dbReference type="PROSITE-ProRule" id="PRU01091"/>
    </source>
</evidence>